<dbReference type="PANTHER" id="PTHR10782">
    <property type="entry name" value="ZINC FINGER MIZ DOMAIN-CONTAINING PROTEIN"/>
    <property type="match status" value="1"/>
</dbReference>
<comment type="subcellular location">
    <subcellularLocation>
        <location evidence="1">Nucleus</location>
    </subcellularLocation>
</comment>
<keyword evidence="6 10" id="KW-0863">Zinc-finger</keyword>
<keyword evidence="8" id="KW-0862">Zinc</keyword>
<feature type="compositionally biased region" description="Polar residues" evidence="11">
    <location>
        <begin position="581"/>
        <end position="592"/>
    </location>
</feature>
<dbReference type="Pfam" id="PF02891">
    <property type="entry name" value="zf-MIZ"/>
    <property type="match status" value="1"/>
</dbReference>
<feature type="region of interest" description="Disordered" evidence="11">
    <location>
        <begin position="95"/>
        <end position="132"/>
    </location>
</feature>
<dbReference type="Gene3D" id="3.30.40.10">
    <property type="entry name" value="Zinc/RING finger domain, C3HC4 (zinc finger)"/>
    <property type="match status" value="1"/>
</dbReference>
<evidence type="ECO:0008006" key="17">
    <source>
        <dbReference type="Google" id="ProtNLM"/>
    </source>
</evidence>
<evidence type="ECO:0000256" key="10">
    <source>
        <dbReference type="PROSITE-ProRule" id="PRU00452"/>
    </source>
</evidence>
<keyword evidence="4" id="KW-0808">Transferase</keyword>
<evidence type="ECO:0000256" key="3">
    <source>
        <dbReference type="ARBA" id="ARBA00005383"/>
    </source>
</evidence>
<protein>
    <recommendedName>
        <fullName evidence="17">E3 SUMO-protein ligase PIAS1</fullName>
    </recommendedName>
</protein>
<evidence type="ECO:0000256" key="5">
    <source>
        <dbReference type="ARBA" id="ARBA00022723"/>
    </source>
</evidence>
<comment type="similarity">
    <text evidence="3">Belongs to the PIAS family.</text>
</comment>
<feature type="region of interest" description="Disordered" evidence="11">
    <location>
        <begin position="448"/>
        <end position="592"/>
    </location>
</feature>
<dbReference type="InterPro" id="IPR036361">
    <property type="entry name" value="SAP_dom_sf"/>
</dbReference>
<dbReference type="InterPro" id="IPR013083">
    <property type="entry name" value="Znf_RING/FYVE/PHD"/>
</dbReference>
<feature type="compositionally biased region" description="Low complexity" evidence="11">
    <location>
        <begin position="121"/>
        <end position="132"/>
    </location>
</feature>
<dbReference type="Gene3D" id="2.60.120.780">
    <property type="entry name" value="PINIT domain"/>
    <property type="match status" value="1"/>
</dbReference>
<dbReference type="SMART" id="SM00513">
    <property type="entry name" value="SAP"/>
    <property type="match status" value="1"/>
</dbReference>
<feature type="compositionally biased region" description="Basic and acidic residues" evidence="11">
    <location>
        <begin position="403"/>
        <end position="412"/>
    </location>
</feature>
<dbReference type="PROSITE" id="PS50800">
    <property type="entry name" value="SAP"/>
    <property type="match status" value="1"/>
</dbReference>
<keyword evidence="7" id="KW-0833">Ubl conjugation pathway</keyword>
<evidence type="ECO:0000256" key="11">
    <source>
        <dbReference type="SAM" id="MobiDB-lite"/>
    </source>
</evidence>
<evidence type="ECO:0000256" key="1">
    <source>
        <dbReference type="ARBA" id="ARBA00004123"/>
    </source>
</evidence>
<evidence type="ECO:0000256" key="9">
    <source>
        <dbReference type="ARBA" id="ARBA00023242"/>
    </source>
</evidence>
<dbReference type="PROSITE" id="PS51466">
    <property type="entry name" value="PINIT"/>
    <property type="match status" value="1"/>
</dbReference>
<dbReference type="Proteomes" id="UP001341245">
    <property type="component" value="Unassembled WGS sequence"/>
</dbReference>
<sequence length="592" mass="65201">MASDPARLRDLASFVDRKIKSLINNDLKEICRQEGLQVSGVKAALQKRISEVIAHHLRKNDAEALERLRYRAEHQGRTPPAQSHQPSLARDTITPISPAPHATAGMPAYPRPAGLSQYHQPPAARAGAPSRASVKFRESPFYQIREALTPTKELSGVPEMPHNRHSLDEKLYLSEPICTSLKADPTLRIMLYCATTSTLGPYAFNVDIAFPSQIEVKINGDEVRKSFKGLKNKPGTTKPVDITDLIRKVPNYQNIIHVTYALTKERFSLMVNLVKVTSANDLATRLQQTGSRIPKETVLREMAAKAQDPDIVATSTVMSLKDPISTMRINIPCRSNVCSHNQCFDGSYFLQLQEQAPTWTCPVCNKTLSYQSLSVDNYVQDILQNTSSSIDQVTIEPDGQWKAVDHGDDTNNRQKPQARAAYDNDSDDDIIEIQDTPKKSATVEKIKTEHNSATPALAQQTPPVSRETSTVAPRPSAKRPSTAVIDLTLSDDEDEPPRPAKRTNTSQTTSYNTPASLQDGRFADLANRPPNVVGSGLPPMNPGDTLALPPIKGPQPNGGLPQDQRLPWPFGAPTWSGPYRDSQSYSNSPSRS</sequence>
<feature type="compositionally biased region" description="Polar residues" evidence="11">
    <location>
        <begin position="502"/>
        <end position="516"/>
    </location>
</feature>
<name>A0ABR0TDZ2_AURPU</name>
<feature type="compositionally biased region" description="Polar residues" evidence="11">
    <location>
        <begin position="451"/>
        <end position="471"/>
    </location>
</feature>
<accession>A0ABR0TDZ2</accession>
<dbReference type="PANTHER" id="PTHR10782:SF100">
    <property type="entry name" value="LIGASE SIZA, PUTATIVE (AFU_ORTHOLOGUE AFUA_6G05240)-RELATED"/>
    <property type="match status" value="1"/>
</dbReference>
<evidence type="ECO:0000259" key="13">
    <source>
        <dbReference type="PROSITE" id="PS51044"/>
    </source>
</evidence>
<gene>
    <name evidence="15" type="ORF">QM012_001422</name>
</gene>
<evidence type="ECO:0000256" key="4">
    <source>
        <dbReference type="ARBA" id="ARBA00022679"/>
    </source>
</evidence>
<keyword evidence="9" id="KW-0539">Nucleus</keyword>
<dbReference type="PROSITE" id="PS51044">
    <property type="entry name" value="ZF_SP_RING"/>
    <property type="match status" value="1"/>
</dbReference>
<dbReference type="InterPro" id="IPR038654">
    <property type="entry name" value="PINIT_sf"/>
</dbReference>
<dbReference type="Pfam" id="PF14324">
    <property type="entry name" value="PINIT"/>
    <property type="match status" value="1"/>
</dbReference>
<reference evidence="15 16" key="1">
    <citation type="submission" date="2023-11" db="EMBL/GenBank/DDBJ databases">
        <title>Draft genome sequence and annotation of the polyextremotolerant black yeast-like fungus Aureobasidium pullulans NRRL 62042.</title>
        <authorList>
            <person name="Dielentheis-Frenken M.R.E."/>
            <person name="Wibberg D."/>
            <person name="Blank L.M."/>
            <person name="Tiso T."/>
        </authorList>
    </citation>
    <scope>NUCLEOTIDE SEQUENCE [LARGE SCALE GENOMIC DNA]</scope>
    <source>
        <strain evidence="15 16">NRRL 62042</strain>
    </source>
</reference>
<evidence type="ECO:0000256" key="7">
    <source>
        <dbReference type="ARBA" id="ARBA00022786"/>
    </source>
</evidence>
<comment type="caution">
    <text evidence="15">The sequence shown here is derived from an EMBL/GenBank/DDBJ whole genome shotgun (WGS) entry which is preliminary data.</text>
</comment>
<organism evidence="15 16">
    <name type="scientific">Aureobasidium pullulans</name>
    <name type="common">Black yeast</name>
    <name type="synonym">Pullularia pullulans</name>
    <dbReference type="NCBI Taxonomy" id="5580"/>
    <lineage>
        <taxon>Eukaryota</taxon>
        <taxon>Fungi</taxon>
        <taxon>Dikarya</taxon>
        <taxon>Ascomycota</taxon>
        <taxon>Pezizomycotina</taxon>
        <taxon>Dothideomycetes</taxon>
        <taxon>Dothideomycetidae</taxon>
        <taxon>Dothideales</taxon>
        <taxon>Saccotheciaceae</taxon>
        <taxon>Aureobasidium</taxon>
    </lineage>
</organism>
<keyword evidence="5" id="KW-0479">Metal-binding</keyword>
<comment type="pathway">
    <text evidence="2">Protein modification; protein sumoylation.</text>
</comment>
<dbReference type="InterPro" id="IPR023321">
    <property type="entry name" value="PINIT"/>
</dbReference>
<feature type="domain" description="SAP" evidence="12">
    <location>
        <begin position="19"/>
        <end position="53"/>
    </location>
</feature>
<dbReference type="EMBL" id="JASGXD010000011">
    <property type="protein sequence ID" value="KAK6002672.1"/>
    <property type="molecule type" value="Genomic_DNA"/>
</dbReference>
<evidence type="ECO:0000313" key="15">
    <source>
        <dbReference type="EMBL" id="KAK6002672.1"/>
    </source>
</evidence>
<feature type="domain" description="PINIT" evidence="14">
    <location>
        <begin position="119"/>
        <end position="277"/>
    </location>
</feature>
<evidence type="ECO:0000256" key="2">
    <source>
        <dbReference type="ARBA" id="ARBA00004718"/>
    </source>
</evidence>
<evidence type="ECO:0000313" key="16">
    <source>
        <dbReference type="Proteomes" id="UP001341245"/>
    </source>
</evidence>
<evidence type="ECO:0000259" key="12">
    <source>
        <dbReference type="PROSITE" id="PS50800"/>
    </source>
</evidence>
<evidence type="ECO:0000256" key="8">
    <source>
        <dbReference type="ARBA" id="ARBA00022833"/>
    </source>
</evidence>
<keyword evidence="16" id="KW-1185">Reference proteome</keyword>
<feature type="domain" description="SP-RING-type" evidence="13">
    <location>
        <begin position="307"/>
        <end position="388"/>
    </location>
</feature>
<feature type="region of interest" description="Disordered" evidence="11">
    <location>
        <begin position="401"/>
        <end position="429"/>
    </location>
</feature>
<dbReference type="Pfam" id="PF02037">
    <property type="entry name" value="SAP"/>
    <property type="match status" value="1"/>
</dbReference>
<dbReference type="Gene3D" id="1.10.720.30">
    <property type="entry name" value="SAP domain"/>
    <property type="match status" value="1"/>
</dbReference>
<proteinExistence type="inferred from homology"/>
<dbReference type="InterPro" id="IPR003034">
    <property type="entry name" value="SAP_dom"/>
</dbReference>
<evidence type="ECO:0000256" key="6">
    <source>
        <dbReference type="ARBA" id="ARBA00022771"/>
    </source>
</evidence>
<dbReference type="InterPro" id="IPR004181">
    <property type="entry name" value="Znf_MIZ"/>
</dbReference>
<evidence type="ECO:0000259" key="14">
    <source>
        <dbReference type="PROSITE" id="PS51466"/>
    </source>
</evidence>